<evidence type="ECO:0000256" key="2">
    <source>
        <dbReference type="ARBA" id="ARBA00005811"/>
    </source>
</evidence>
<evidence type="ECO:0000313" key="12">
    <source>
        <dbReference type="Proteomes" id="UP000198424"/>
    </source>
</evidence>
<dbReference type="EMBL" id="JPRM01000043">
    <property type="protein sequence ID" value="KFF09944.1"/>
    <property type="molecule type" value="Genomic_DNA"/>
</dbReference>
<evidence type="ECO:0000256" key="5">
    <source>
        <dbReference type="ARBA" id="ARBA00022989"/>
    </source>
</evidence>
<comment type="subcellular location">
    <subcellularLocation>
        <location evidence="1">Cell membrane</location>
        <topology evidence="1">Single-pass membrane protein</topology>
    </subcellularLocation>
    <subcellularLocation>
        <location evidence="7">Cell membrane</location>
        <topology evidence="7">Single-pass type II membrane protein</topology>
    </subcellularLocation>
</comment>
<keyword evidence="6 8" id="KW-0472">Membrane</keyword>
<organism evidence="9 11">
    <name type="scientific">Flavobacterium hydatis</name>
    <name type="common">Cytophaga aquatilis</name>
    <dbReference type="NCBI Taxonomy" id="991"/>
    <lineage>
        <taxon>Bacteria</taxon>
        <taxon>Pseudomonadati</taxon>
        <taxon>Bacteroidota</taxon>
        <taxon>Flavobacteriia</taxon>
        <taxon>Flavobacteriales</taxon>
        <taxon>Flavobacteriaceae</taxon>
        <taxon>Flavobacterium</taxon>
    </lineage>
</organism>
<proteinExistence type="inferred from homology"/>
<keyword evidence="12" id="KW-1185">Reference proteome</keyword>
<keyword evidence="5 8" id="KW-1133">Transmembrane helix</keyword>
<keyword evidence="3" id="KW-1003">Cell membrane</keyword>
<dbReference type="Proteomes" id="UP000198424">
    <property type="component" value="Unassembled WGS sequence"/>
</dbReference>
<evidence type="ECO:0000256" key="7">
    <source>
        <dbReference type="RuleBase" id="RU003879"/>
    </source>
</evidence>
<gene>
    <name evidence="10" type="ORF">B0A62_08195</name>
    <name evidence="9" type="ORF">IW20_21865</name>
</gene>
<dbReference type="GO" id="GO:0015031">
    <property type="term" value="P:protein transport"/>
    <property type="evidence" value="ECO:0007669"/>
    <property type="project" value="UniProtKB-KW"/>
</dbReference>
<reference evidence="9 11" key="1">
    <citation type="submission" date="2014-07" db="EMBL/GenBank/DDBJ databases">
        <title>Genome of Flavobacterium hydatis DSM 2063.</title>
        <authorList>
            <person name="Pipes S.E."/>
            <person name="Stropko S.J."/>
            <person name="Newman J.D."/>
        </authorList>
    </citation>
    <scope>NUCLEOTIDE SEQUENCE [LARGE SCALE GENOMIC DNA]</scope>
    <source>
        <strain evidence="9 11">DSM 2063</strain>
    </source>
</reference>
<evidence type="ECO:0000256" key="8">
    <source>
        <dbReference type="SAM" id="Phobius"/>
    </source>
</evidence>
<evidence type="ECO:0000256" key="3">
    <source>
        <dbReference type="ARBA" id="ARBA00022475"/>
    </source>
</evidence>
<comment type="caution">
    <text evidence="9">The sequence shown here is derived from an EMBL/GenBank/DDBJ whole genome shotgun (WGS) entry which is preliminary data.</text>
</comment>
<dbReference type="GO" id="GO:0005886">
    <property type="term" value="C:plasma membrane"/>
    <property type="evidence" value="ECO:0007669"/>
    <property type="project" value="UniProtKB-SubCell"/>
</dbReference>
<evidence type="ECO:0000313" key="11">
    <source>
        <dbReference type="Proteomes" id="UP000028712"/>
    </source>
</evidence>
<evidence type="ECO:0000256" key="6">
    <source>
        <dbReference type="ARBA" id="ARBA00023136"/>
    </source>
</evidence>
<dbReference type="AlphaFoldDB" id="A0A085ZZT0"/>
<sequence length="180" mass="20344">MEIYKKDKKVRSKKLKAKVDLTAMVSVSFLLIIFFMVTTELGKPKIMSLSLPEKDFDEEEHRVINCGADMSRIITILLDDNDKIISYSGLLFTPITGPKELNYGKNGIRQELFNRNKTILEYSAAIGKPKIGPIVIIKPSKKSNYKNLVDILDEMAIAKIETYAIVNDFTPEESELLAVN</sequence>
<comment type="similarity">
    <text evidence="2 7">Belongs to the ExbD/TolR family.</text>
</comment>
<dbReference type="Proteomes" id="UP000028712">
    <property type="component" value="Unassembled WGS sequence"/>
</dbReference>
<evidence type="ECO:0000256" key="4">
    <source>
        <dbReference type="ARBA" id="ARBA00022692"/>
    </source>
</evidence>
<dbReference type="STRING" id="991.IW20_21865"/>
<keyword evidence="4 7" id="KW-0812">Transmembrane</keyword>
<evidence type="ECO:0000313" key="10">
    <source>
        <dbReference type="EMBL" id="OXA95282.1"/>
    </source>
</evidence>
<keyword evidence="7" id="KW-0653">Protein transport</keyword>
<dbReference type="PANTHER" id="PTHR30558">
    <property type="entry name" value="EXBD MEMBRANE COMPONENT OF PMF-DRIVEN MACROMOLECULE IMPORT SYSTEM"/>
    <property type="match status" value="1"/>
</dbReference>
<dbReference type="eggNOG" id="COG0848">
    <property type="taxonomic scope" value="Bacteria"/>
</dbReference>
<dbReference type="OrthoDB" id="952702at2"/>
<reference evidence="10 12" key="2">
    <citation type="submission" date="2016-11" db="EMBL/GenBank/DDBJ databases">
        <title>Whole genomes of Flavobacteriaceae.</title>
        <authorList>
            <person name="Stine C."/>
            <person name="Li C."/>
            <person name="Tadesse D."/>
        </authorList>
    </citation>
    <scope>NUCLEOTIDE SEQUENCE [LARGE SCALE GENOMIC DNA]</scope>
    <source>
        <strain evidence="10 12">ATCC 29551</strain>
    </source>
</reference>
<keyword evidence="7" id="KW-0813">Transport</keyword>
<dbReference type="Pfam" id="PF02472">
    <property type="entry name" value="ExbD"/>
    <property type="match status" value="1"/>
</dbReference>
<dbReference type="RefSeq" id="WP_035627260.1">
    <property type="nucleotide sequence ID" value="NZ_JBEWQG010000025.1"/>
</dbReference>
<name>A0A085ZZT0_FLAHY</name>
<dbReference type="PANTHER" id="PTHR30558:SF3">
    <property type="entry name" value="BIOPOLYMER TRANSPORT PROTEIN EXBD-RELATED"/>
    <property type="match status" value="1"/>
</dbReference>
<dbReference type="InterPro" id="IPR003400">
    <property type="entry name" value="ExbD"/>
</dbReference>
<evidence type="ECO:0000256" key="1">
    <source>
        <dbReference type="ARBA" id="ARBA00004162"/>
    </source>
</evidence>
<protein>
    <submittedName>
        <fullName evidence="9">Biopolymer transporter ExbD</fullName>
    </submittedName>
</protein>
<dbReference type="EMBL" id="MUGY01000007">
    <property type="protein sequence ID" value="OXA95282.1"/>
    <property type="molecule type" value="Genomic_DNA"/>
</dbReference>
<feature type="transmembrane region" description="Helical" evidence="8">
    <location>
        <begin position="21"/>
        <end position="38"/>
    </location>
</feature>
<dbReference type="GO" id="GO:0022857">
    <property type="term" value="F:transmembrane transporter activity"/>
    <property type="evidence" value="ECO:0007669"/>
    <property type="project" value="InterPro"/>
</dbReference>
<evidence type="ECO:0000313" key="9">
    <source>
        <dbReference type="EMBL" id="KFF09944.1"/>
    </source>
</evidence>
<accession>A0A085ZZT0</accession>